<dbReference type="PRINTS" id="PR00455">
    <property type="entry name" value="HTHTETR"/>
</dbReference>
<feature type="domain" description="HTH tetR-type" evidence="3">
    <location>
        <begin position="14"/>
        <end position="74"/>
    </location>
</feature>
<dbReference type="InterPro" id="IPR050624">
    <property type="entry name" value="HTH-type_Tx_Regulator"/>
</dbReference>
<accession>A0A412JA97</accession>
<comment type="caution">
    <text evidence="4">The sequence shown here is derived from an EMBL/GenBank/DDBJ whole genome shotgun (WGS) entry which is preliminary data.</text>
</comment>
<dbReference type="PANTHER" id="PTHR43479">
    <property type="entry name" value="ACREF/ENVCD OPERON REPRESSOR-RELATED"/>
    <property type="match status" value="1"/>
</dbReference>
<proteinExistence type="predicted"/>
<dbReference type="InterPro" id="IPR001647">
    <property type="entry name" value="HTH_TetR"/>
</dbReference>
<dbReference type="SUPFAM" id="SSF46689">
    <property type="entry name" value="Homeodomain-like"/>
    <property type="match status" value="1"/>
</dbReference>
<sequence length="210" mass="24245">MVISMKSKIIENKKIKENNLLQAAFNLFTKEDITNVSVNDIVKSAGVAKGTFYLYFKDKYQIRDILIQKEAHRLFEEAHKQLEKNDIRNFEDSVIFLINQVLIRLENNPLILKFVERNLSWGVFHAQLNTAIDNDSFNLIKEFNEIATANGYEFENSEVILYLIVELTGSTCYNSILHSQPLPIEEYKPILFDSIRAILSQGKKKKLGQA</sequence>
<dbReference type="EMBL" id="QRVM01000002">
    <property type="protein sequence ID" value="RGS49290.1"/>
    <property type="molecule type" value="Genomic_DNA"/>
</dbReference>
<organism evidence="4 5">
    <name type="scientific">Holdemanella biformis</name>
    <dbReference type="NCBI Taxonomy" id="1735"/>
    <lineage>
        <taxon>Bacteria</taxon>
        <taxon>Bacillati</taxon>
        <taxon>Bacillota</taxon>
        <taxon>Erysipelotrichia</taxon>
        <taxon>Erysipelotrichales</taxon>
        <taxon>Erysipelotrichaceae</taxon>
        <taxon>Holdemanella</taxon>
    </lineage>
</organism>
<feature type="DNA-binding region" description="H-T-H motif" evidence="2">
    <location>
        <begin position="37"/>
        <end position="56"/>
    </location>
</feature>
<evidence type="ECO:0000259" key="3">
    <source>
        <dbReference type="PROSITE" id="PS50977"/>
    </source>
</evidence>
<evidence type="ECO:0000256" key="1">
    <source>
        <dbReference type="ARBA" id="ARBA00023125"/>
    </source>
</evidence>
<dbReference type="InterPro" id="IPR009057">
    <property type="entry name" value="Homeodomain-like_sf"/>
</dbReference>
<gene>
    <name evidence="4" type="ORF">DWX92_00990</name>
</gene>
<dbReference type="Pfam" id="PF00440">
    <property type="entry name" value="TetR_N"/>
    <property type="match status" value="1"/>
</dbReference>
<name>A0A412JA97_9FIRM</name>
<keyword evidence="1 2" id="KW-0238">DNA-binding</keyword>
<evidence type="ECO:0000256" key="2">
    <source>
        <dbReference type="PROSITE-ProRule" id="PRU00335"/>
    </source>
</evidence>
<dbReference type="AlphaFoldDB" id="A0A412JA97"/>
<dbReference type="Gene3D" id="1.10.357.10">
    <property type="entry name" value="Tetracycline Repressor, domain 2"/>
    <property type="match status" value="1"/>
</dbReference>
<dbReference type="Proteomes" id="UP000285274">
    <property type="component" value="Unassembled WGS sequence"/>
</dbReference>
<evidence type="ECO:0000313" key="4">
    <source>
        <dbReference type="EMBL" id="RGS49290.1"/>
    </source>
</evidence>
<dbReference type="GO" id="GO:0003677">
    <property type="term" value="F:DNA binding"/>
    <property type="evidence" value="ECO:0007669"/>
    <property type="project" value="UniProtKB-UniRule"/>
</dbReference>
<dbReference type="PROSITE" id="PS50977">
    <property type="entry name" value="HTH_TETR_2"/>
    <property type="match status" value="1"/>
</dbReference>
<reference evidence="4 5" key="1">
    <citation type="submission" date="2018-08" db="EMBL/GenBank/DDBJ databases">
        <title>A genome reference for cultivated species of the human gut microbiota.</title>
        <authorList>
            <person name="Zou Y."/>
            <person name="Xue W."/>
            <person name="Luo G."/>
        </authorList>
    </citation>
    <scope>NUCLEOTIDE SEQUENCE [LARGE SCALE GENOMIC DNA]</scope>
    <source>
        <strain evidence="4 5">AF22-10AC</strain>
    </source>
</reference>
<protein>
    <submittedName>
        <fullName evidence="4">TetR/AcrR family transcriptional regulator</fullName>
    </submittedName>
</protein>
<evidence type="ECO:0000313" key="5">
    <source>
        <dbReference type="Proteomes" id="UP000285274"/>
    </source>
</evidence>
<dbReference type="PANTHER" id="PTHR43479:SF11">
    <property type="entry name" value="ACREF_ENVCD OPERON REPRESSOR-RELATED"/>
    <property type="match status" value="1"/>
</dbReference>